<dbReference type="EnsemblPlants" id="PNT64153">
    <property type="protein sequence ID" value="PNT64153"/>
    <property type="gene ID" value="BRADI_4g25151v3"/>
</dbReference>
<dbReference type="Proteomes" id="UP000008810">
    <property type="component" value="Chromosome 4"/>
</dbReference>
<dbReference type="InParanoid" id="A0A2K2CQ79"/>
<sequence length="133" mass="14488">MSPDLEDEEGSPVLGCPHDHGHVPLLPRCYPRVEAHCQVAAHLCIQPLHFHSFRSLPLLLPLLPRSPIRSVVPAVRLGTRLIHAAALHNRERRCFLSSFLVGASWGVASAMATGGNLGSVVVAPWRWTAGRRG</sequence>
<dbReference type="EMBL" id="CM000883">
    <property type="protein sequence ID" value="PNT64153.1"/>
    <property type="molecule type" value="Genomic_DNA"/>
</dbReference>
<evidence type="ECO:0000313" key="2">
    <source>
        <dbReference type="EnsemblPlants" id="PNT64153"/>
    </source>
</evidence>
<dbReference type="Gramene" id="PNT64153">
    <property type="protein sequence ID" value="PNT64153"/>
    <property type="gene ID" value="BRADI_4g25151v3"/>
</dbReference>
<gene>
    <name evidence="1" type="ORF">BRADI_4g25151v3</name>
</gene>
<reference evidence="1" key="2">
    <citation type="submission" date="2017-06" db="EMBL/GenBank/DDBJ databases">
        <title>WGS assembly of Brachypodium distachyon.</title>
        <authorList>
            <consortium name="The International Brachypodium Initiative"/>
            <person name="Lucas S."/>
            <person name="Harmon-Smith M."/>
            <person name="Lail K."/>
            <person name="Tice H."/>
            <person name="Grimwood J."/>
            <person name="Bruce D."/>
            <person name="Barry K."/>
            <person name="Shu S."/>
            <person name="Lindquist E."/>
            <person name="Wang M."/>
            <person name="Pitluck S."/>
            <person name="Vogel J.P."/>
            <person name="Garvin D.F."/>
            <person name="Mockler T.C."/>
            <person name="Schmutz J."/>
            <person name="Rokhsar D."/>
            <person name="Bevan M.W."/>
        </authorList>
    </citation>
    <scope>NUCLEOTIDE SEQUENCE</scope>
    <source>
        <strain evidence="1">Bd21</strain>
    </source>
</reference>
<evidence type="ECO:0000313" key="1">
    <source>
        <dbReference type="EMBL" id="PNT64153.1"/>
    </source>
</evidence>
<protein>
    <submittedName>
        <fullName evidence="1 2">Uncharacterized protein</fullName>
    </submittedName>
</protein>
<dbReference type="AlphaFoldDB" id="A0A2K2CQ79"/>
<evidence type="ECO:0000313" key="3">
    <source>
        <dbReference type="Proteomes" id="UP000008810"/>
    </source>
</evidence>
<keyword evidence="3" id="KW-1185">Reference proteome</keyword>
<organism evidence="1">
    <name type="scientific">Brachypodium distachyon</name>
    <name type="common">Purple false brome</name>
    <name type="synonym">Trachynia distachya</name>
    <dbReference type="NCBI Taxonomy" id="15368"/>
    <lineage>
        <taxon>Eukaryota</taxon>
        <taxon>Viridiplantae</taxon>
        <taxon>Streptophyta</taxon>
        <taxon>Embryophyta</taxon>
        <taxon>Tracheophyta</taxon>
        <taxon>Spermatophyta</taxon>
        <taxon>Magnoliopsida</taxon>
        <taxon>Liliopsida</taxon>
        <taxon>Poales</taxon>
        <taxon>Poaceae</taxon>
        <taxon>BOP clade</taxon>
        <taxon>Pooideae</taxon>
        <taxon>Stipodae</taxon>
        <taxon>Brachypodieae</taxon>
        <taxon>Brachypodium</taxon>
    </lineage>
</organism>
<accession>A0A2K2CQ79</accession>
<proteinExistence type="predicted"/>
<reference evidence="2" key="3">
    <citation type="submission" date="2018-08" db="UniProtKB">
        <authorList>
            <consortium name="EnsemblPlants"/>
        </authorList>
    </citation>
    <scope>IDENTIFICATION</scope>
    <source>
        <strain evidence="2">cv. Bd21</strain>
    </source>
</reference>
<reference evidence="1 2" key="1">
    <citation type="journal article" date="2010" name="Nature">
        <title>Genome sequencing and analysis of the model grass Brachypodium distachyon.</title>
        <authorList>
            <consortium name="International Brachypodium Initiative"/>
        </authorList>
    </citation>
    <scope>NUCLEOTIDE SEQUENCE [LARGE SCALE GENOMIC DNA]</scope>
    <source>
        <strain evidence="1 2">Bd21</strain>
    </source>
</reference>
<name>A0A2K2CQ79_BRADI</name>